<dbReference type="EMBL" id="CP003495">
    <property type="protein sequence ID" value="AFY27566.1"/>
    <property type="molecule type" value="Genomic_DNA"/>
</dbReference>
<dbReference type="Gene3D" id="1.20.120.160">
    <property type="entry name" value="HPT domain"/>
    <property type="match status" value="1"/>
</dbReference>
<dbReference type="SUPFAM" id="SSF47226">
    <property type="entry name" value="Histidine-containing phosphotransfer domain, HPT domain"/>
    <property type="match status" value="1"/>
</dbReference>
<evidence type="ECO:0000256" key="2">
    <source>
        <dbReference type="SAM" id="MobiDB-lite"/>
    </source>
</evidence>
<feature type="domain" description="HPt" evidence="3">
    <location>
        <begin position="42"/>
        <end position="139"/>
    </location>
</feature>
<sequence length="139" mass="14671">MEAKEPESHGLRQAPAPVTLSSDDSIDTRSWDDLRELGGPDADAMIAELIDIYAEDAAQLVSSLLKARQAGDRPSLVAAAHALRSPSASLGALRLAERCRLLELAAGAAAAELPAGLIDDLLRELERVLAALTSLRPQP</sequence>
<protein>
    <submittedName>
        <fullName evidence="4">HPt domain-containing protein</fullName>
    </submittedName>
</protein>
<reference evidence="5" key="1">
    <citation type="journal article" date="2013" name="Proc. Natl. Acad. Sci. U.S.A.">
        <title>Improving the coverage of the cyanobacterial phylum using diversity-driven genome sequencing.</title>
        <authorList>
            <person name="Shih P.M."/>
            <person name="Wu D."/>
            <person name="Latifi A."/>
            <person name="Axen S.D."/>
            <person name="Fewer D.P."/>
            <person name="Talla E."/>
            <person name="Calteau A."/>
            <person name="Cai F."/>
            <person name="Tandeau de Marsac N."/>
            <person name="Rippka R."/>
            <person name="Herdman M."/>
            <person name="Sivonen K."/>
            <person name="Coursin T."/>
            <person name="Laurent T."/>
            <person name="Goodwin L."/>
            <person name="Nolan M."/>
            <person name="Davenport K.W."/>
            <person name="Han C.S."/>
            <person name="Rubin E.M."/>
            <person name="Eisen J.A."/>
            <person name="Woyke T."/>
            <person name="Gugger M."/>
            <person name="Kerfeld C.A."/>
        </authorList>
    </citation>
    <scope>NUCLEOTIDE SEQUENCE [LARGE SCALE GENOMIC DNA]</scope>
    <source>
        <strain evidence="5">ATCC 27147 / PCC 6307</strain>
    </source>
</reference>
<evidence type="ECO:0000259" key="3">
    <source>
        <dbReference type="PROSITE" id="PS50894"/>
    </source>
</evidence>
<dbReference type="HOGENOM" id="CLU_2025587_0_0_3"/>
<feature type="compositionally biased region" description="Basic and acidic residues" evidence="2">
    <location>
        <begin position="1"/>
        <end position="10"/>
    </location>
</feature>
<dbReference type="GO" id="GO:0000160">
    <property type="term" value="P:phosphorelay signal transduction system"/>
    <property type="evidence" value="ECO:0007669"/>
    <property type="project" value="InterPro"/>
</dbReference>
<dbReference type="eggNOG" id="COG2198">
    <property type="taxonomic scope" value="Bacteria"/>
</dbReference>
<keyword evidence="1" id="KW-0597">Phosphoprotein</keyword>
<accession>K9P4B5</accession>
<dbReference type="OrthoDB" id="10016649at2"/>
<evidence type="ECO:0000313" key="5">
    <source>
        <dbReference type="Proteomes" id="UP000010388"/>
    </source>
</evidence>
<gene>
    <name evidence="4" type="ordered locus">Cyagr_0372</name>
</gene>
<feature type="region of interest" description="Disordered" evidence="2">
    <location>
        <begin position="1"/>
        <end position="27"/>
    </location>
</feature>
<dbReference type="PROSITE" id="PS50894">
    <property type="entry name" value="HPT"/>
    <property type="match status" value="1"/>
</dbReference>
<dbReference type="Proteomes" id="UP000010388">
    <property type="component" value="Chromosome"/>
</dbReference>
<name>K9P4B5_CYAGP</name>
<dbReference type="InterPro" id="IPR008207">
    <property type="entry name" value="Sig_transdc_His_kin_Hpt_dom"/>
</dbReference>
<proteinExistence type="predicted"/>
<dbReference type="AlphaFoldDB" id="K9P4B5"/>
<dbReference type="InterPro" id="IPR036641">
    <property type="entry name" value="HPT_dom_sf"/>
</dbReference>
<dbReference type="Pfam" id="PF01627">
    <property type="entry name" value="Hpt"/>
    <property type="match status" value="1"/>
</dbReference>
<dbReference type="STRING" id="292564.Cyagr_0372"/>
<evidence type="ECO:0000313" key="4">
    <source>
        <dbReference type="EMBL" id="AFY27566.1"/>
    </source>
</evidence>
<feature type="modified residue" description="Phosphohistidine" evidence="1">
    <location>
        <position position="81"/>
    </location>
</feature>
<organism evidence="4 5">
    <name type="scientific">Cyanobium gracile (strain ATCC 27147 / PCC 6307)</name>
    <dbReference type="NCBI Taxonomy" id="292564"/>
    <lineage>
        <taxon>Bacteria</taxon>
        <taxon>Bacillati</taxon>
        <taxon>Cyanobacteriota</taxon>
        <taxon>Cyanophyceae</taxon>
        <taxon>Synechococcales</taxon>
        <taxon>Prochlorococcaceae</taxon>
        <taxon>Cyanobium</taxon>
    </lineage>
</organism>
<evidence type="ECO:0000256" key="1">
    <source>
        <dbReference type="PROSITE-ProRule" id="PRU00110"/>
    </source>
</evidence>
<dbReference type="KEGG" id="cgc:Cyagr_0372"/>